<gene>
    <name evidence="1" type="ORF">GSTENG00002619001</name>
</gene>
<dbReference type="AlphaFoldDB" id="Q4TDU7"/>
<name>Q4TDU7_TETNG</name>
<sequence length="58" mass="5950">DNAGIGVRATKREITFLGEWARTSINSDPASLPSVPGSAVSLSLNIRGLGGREPSGRG</sequence>
<comment type="caution">
    <text evidence="1">The sequence shown here is derived from an EMBL/GenBank/DDBJ whole genome shotgun (WGS) entry which is preliminary data.</text>
</comment>
<protein>
    <submittedName>
        <fullName evidence="1">(spotted green pufferfish) hypothetical protein</fullName>
    </submittedName>
</protein>
<organism evidence="1">
    <name type="scientific">Tetraodon nigroviridis</name>
    <name type="common">Spotted green pufferfish</name>
    <name type="synonym">Chelonodon nigroviridis</name>
    <dbReference type="NCBI Taxonomy" id="99883"/>
    <lineage>
        <taxon>Eukaryota</taxon>
        <taxon>Metazoa</taxon>
        <taxon>Chordata</taxon>
        <taxon>Craniata</taxon>
        <taxon>Vertebrata</taxon>
        <taxon>Euteleostomi</taxon>
        <taxon>Actinopterygii</taxon>
        <taxon>Neopterygii</taxon>
        <taxon>Teleostei</taxon>
        <taxon>Neoteleostei</taxon>
        <taxon>Acanthomorphata</taxon>
        <taxon>Eupercaria</taxon>
        <taxon>Tetraodontiformes</taxon>
        <taxon>Tetradontoidea</taxon>
        <taxon>Tetraodontidae</taxon>
        <taxon>Tetraodon</taxon>
    </lineage>
</organism>
<reference evidence="1" key="1">
    <citation type="journal article" date="2004" name="Nature">
        <title>Genome duplication in the teleost fish Tetraodon nigroviridis reveals the early vertebrate proto-karyotype.</title>
        <authorList>
            <person name="Jaillon O."/>
            <person name="Aury J.-M."/>
            <person name="Brunet F."/>
            <person name="Petit J.-L."/>
            <person name="Stange-Thomann N."/>
            <person name="Mauceli E."/>
            <person name="Bouneau L."/>
            <person name="Fischer C."/>
            <person name="Ozouf-Costaz C."/>
            <person name="Bernot A."/>
            <person name="Nicaud S."/>
            <person name="Jaffe D."/>
            <person name="Fisher S."/>
            <person name="Lutfalla G."/>
            <person name="Dossat C."/>
            <person name="Segurens B."/>
            <person name="Dasilva C."/>
            <person name="Salanoubat M."/>
            <person name="Levy M."/>
            <person name="Boudet N."/>
            <person name="Castellano S."/>
            <person name="Anthouard V."/>
            <person name="Jubin C."/>
            <person name="Castelli V."/>
            <person name="Katinka M."/>
            <person name="Vacherie B."/>
            <person name="Biemont C."/>
            <person name="Skalli Z."/>
            <person name="Cattolico L."/>
            <person name="Poulain J."/>
            <person name="De Berardinis V."/>
            <person name="Cruaud C."/>
            <person name="Duprat S."/>
            <person name="Brottier P."/>
            <person name="Coutanceau J.-P."/>
            <person name="Gouzy J."/>
            <person name="Parra G."/>
            <person name="Lardier G."/>
            <person name="Chapple C."/>
            <person name="McKernan K.J."/>
            <person name="McEwan P."/>
            <person name="Bosak S."/>
            <person name="Kellis M."/>
            <person name="Volff J.-N."/>
            <person name="Guigo R."/>
            <person name="Zody M.C."/>
            <person name="Mesirov J."/>
            <person name="Lindblad-Toh K."/>
            <person name="Birren B."/>
            <person name="Nusbaum C."/>
            <person name="Kahn D."/>
            <person name="Robinson-Rechavi M."/>
            <person name="Laudet V."/>
            <person name="Schachter V."/>
            <person name="Quetier F."/>
            <person name="Saurin W."/>
            <person name="Scarpelli C."/>
            <person name="Wincker P."/>
            <person name="Lander E.S."/>
            <person name="Weissenbach J."/>
            <person name="Roest Crollius H."/>
        </authorList>
    </citation>
    <scope>NUCLEOTIDE SEQUENCE [LARGE SCALE GENOMIC DNA]</scope>
</reference>
<dbReference type="KEGG" id="tng:GSTEN00002619G001"/>
<reference evidence="1" key="2">
    <citation type="submission" date="2004-02" db="EMBL/GenBank/DDBJ databases">
        <authorList>
            <consortium name="Genoscope"/>
            <consortium name="Whitehead Institute Centre for Genome Research"/>
        </authorList>
    </citation>
    <scope>NUCLEOTIDE SEQUENCE</scope>
</reference>
<dbReference type="OrthoDB" id="8986046at2759"/>
<feature type="non-terminal residue" evidence="1">
    <location>
        <position position="1"/>
    </location>
</feature>
<proteinExistence type="predicted"/>
<dbReference type="EMBL" id="CAAE01006030">
    <property type="protein sequence ID" value="CAF88935.1"/>
    <property type="molecule type" value="Genomic_DNA"/>
</dbReference>
<evidence type="ECO:0000313" key="1">
    <source>
        <dbReference type="EMBL" id="CAF88935.1"/>
    </source>
</evidence>
<accession>Q4TDU7</accession>